<proteinExistence type="predicted"/>
<dbReference type="PROSITE" id="PS00455">
    <property type="entry name" value="AMP_BINDING"/>
    <property type="match status" value="2"/>
</dbReference>
<evidence type="ECO:0000256" key="1">
    <source>
        <dbReference type="ARBA" id="ARBA00001957"/>
    </source>
</evidence>
<dbReference type="Gene3D" id="1.10.1200.10">
    <property type="entry name" value="ACP-like"/>
    <property type="match status" value="1"/>
</dbReference>
<dbReference type="InterPro" id="IPR001242">
    <property type="entry name" value="Condensation_dom"/>
</dbReference>
<dbReference type="GO" id="GO:0031177">
    <property type="term" value="F:phosphopantetheine binding"/>
    <property type="evidence" value="ECO:0007669"/>
    <property type="project" value="InterPro"/>
</dbReference>
<dbReference type="FunFam" id="3.30.300.30:FF:000010">
    <property type="entry name" value="Enterobactin synthetase component F"/>
    <property type="match status" value="1"/>
</dbReference>
<dbReference type="InterPro" id="IPR025110">
    <property type="entry name" value="AMP-bd_C"/>
</dbReference>
<protein>
    <submittedName>
        <fullName evidence="5">Amino acid adenylation domain-containing protein</fullName>
    </submittedName>
</protein>
<dbReference type="InterPro" id="IPR006162">
    <property type="entry name" value="Ppantetheine_attach_site"/>
</dbReference>
<dbReference type="FunFam" id="3.40.50.12780:FF:000012">
    <property type="entry name" value="Non-ribosomal peptide synthetase"/>
    <property type="match status" value="1"/>
</dbReference>
<sequence>MIPLSFGQRRLWFLAQLEDDDTTYTTPIAVRITGGLDVGALEAALRDVLERHEVLRTSFPAPDGEPHQSIRPMAELDWTLAVEDVAEADLMPTLERAARSPFDLARDVPIRASLFHLGADQHLLLLVVHHVAGDGWSWAPLGRDLSAAYRARVAGHGPAWSALPIQYADYALWQRELLGADGDPKSRLSRQIAFWREALRDVPEELALPVDRRRPTAASHRGHTVDLRLTATCHRRIVELARDHGVTVFMVMQAALATLLSRLGAGDDIPIGSAVAGRTDEALNDLVGFFVNTLVLRTDLAGDPTFAEVLARVRSADLDAYAHQDVPFERLVEELAPARSLARHPLFQVVLTMLTTTDGDLDLPEVRTELVQLPRPGVKFDLDVLIGETFDASRAPAGIRGALTVAADLFDEASAVDLADRFSRLLDAVLADPSLRVHDIEVLRPLERQAVITEWNATDSPEAALVPDAFEAAAAAHPEAIAVVTSAGTADYQELDGRANRLAHQLLHLGVGPESVVGLALPRGGDMITAILAVWKAGAAYLPLDPTHPPERIAHQINDSRAALLVTIEEVLEDLPAGRVPVLSVDDPAMSAQIANQPSDRPARDTYRSHLAYVIYTSGSTGRPKGVAVSHASLANYVAATRERLGLGRAGETYALLQPQVTDLGNTMLLSSLTTGGVLHVLDDEAVTDPAIFGSYLKTHRIRHLKAVPSHLQALAGGPGGTAAVLPSGSLVLGGEAAAPAFLSRLLPAAEQAQVKVFNHYGPTETTVGAVVERLNGRPGADTDPPIGRPIGNLRAFVLDHRLRPVPPGVVGELYLAGEGLARGYLHRPTSTAERFVACPYAGGDAGERMYRTGDLARWGADGRLRFHGRVDDQVKIRGYRVEPGEVQAVLAGHPALAGVAVVARDDGHGDLRLVAYAVPYEAELVVDEDVCAELAGELTAFAGRRLPAHLVPSAVVVLDRLPLTGNGKLDRTALPVPDRAGGGRRARGPADHREEVICRALAETLGLPSVGPDDDFFALGGHSLLAISLVERLRTAGIAVSVRAIFGTPTAAGLAAATAPEPAAVPSNLIPADAIEITPAMLPLADLTQDEIADIVAGVDGGAANVADIYPLAPLQEGILFHSLLADESADPYVSPAALEFDSREQLDTFLAALQQVVARHDILRTAVAWRDVREPVQVVWREAQVPVTSVHLDIDAADPVADLMHHVGLTMDLGRAPLIDVHVAPMAAPNGGPETWVALIRRHHFTQDHTGKEMLLAEVRAFLTGKGNDLPPSLPFRDFVVESRGGSTTTAAHEQYFAGLLGDVDEPTAPFGLLDAHRDGSGAARVRLPVTTSLNDRLRVLARNLGVSPATVWHVAWARLLATLSGRNEVVFGTVLFGRMNAGLGADRALGLFMNTLPVRVPVEGVGVLDAVNAMQAQLADLLEHEHAPLALAQRSSALAPDVPLFTSLLNYRHSLPADQENETASGLEGVRVLRTWDRNNYPLTVSVDEMASQAFAITVDAVAPADPRAVGDLLHVTAEHLVEALETALGDGPVVTLGQVDTLRPDHRARLAAGMGTRTVPDLADDRSVAGRFKRQARDHPTAVALASGDVEISYAELDRRSSQLANHLARTGVGSETVVAVLMHRGIDLMVTLLAVVRAGGAYLPIDPAYPAERIDFMIADSKTSVLIGESDLIEQVSSRSCLTVAVDDDDTIARVRALSNVASIAEGPPGSLAYVIYTSGSTGRPKGVALTQAGALNLAVAQADALAVRPGDRVLQFASPGFDAATWEWLMALCSGATLVLPGPEGTEPPDGRTAGGGLSAAGVAELARRHHVTHATLPPSVLSVLDPGDLESVATLVSAGENLTADLARRWAPGRRLVNAYGPTETTVCASISAPLTAGLTGSAPIGRPVANLRVFVLDSRLRPVPAGVTGDLYVAGVQLARGYLGRPWLTASRFVALPFADPGEGAGQRMYATGDRAHWTPAGDLVFEGRGDDQVKIRGFRIEPGEVQSVLSAHPRIAAAAVVARADGPGALRLVAYLVPVEPDEGSGDAAVALGQAVREYAGRHLPDYMLPAAIVMLPELPLSAHGKVDRAALPAPEVTARTRPWQAGAREEILAHLFADVLERDTVGPDDDFFALGGHSLLATRLTSRISSVLGIEVSVRSLFEMPTPAKLAAASSAPTARPPLKPLARPEDLPLSFGQRRLWFLDQLEGPGAVYNIPLVLRLDGALDVAALEVAFRDVLDRHEVLRTVIPAEDGEPRPQVRPAPDWSLARENVAEGDLPTVIRHYMTRPFDIGADLPLRARLFQVAPDRHVLVVVVHHAAADGWSRGPLSRDLSSAYSARLAGEAPAWAPLPVQYADFAMWQRALLGEESDPASVVSVQVEFWRRVLEGVPPELNLVFDRPRPAVASHTGHAVEFSVPADVHEALVEVARREGVTVFMLLQAALAVLLSRLGAGTDI</sequence>
<dbReference type="InterPro" id="IPR010071">
    <property type="entry name" value="AA_adenyl_dom"/>
</dbReference>
<feature type="domain" description="Carrier" evidence="4">
    <location>
        <begin position="2093"/>
        <end position="2168"/>
    </location>
</feature>
<dbReference type="InterPro" id="IPR020806">
    <property type="entry name" value="PKS_PP-bd"/>
</dbReference>
<dbReference type="FunFam" id="3.40.50.980:FF:000001">
    <property type="entry name" value="Non-ribosomal peptide synthetase"/>
    <property type="match status" value="2"/>
</dbReference>
<dbReference type="Gene3D" id="3.40.50.1820">
    <property type="entry name" value="alpha/beta hydrolase"/>
    <property type="match status" value="1"/>
</dbReference>
<keyword evidence="3" id="KW-0597">Phosphoprotein</keyword>
<dbReference type="InterPro" id="IPR029058">
    <property type="entry name" value="AB_hydrolase_fold"/>
</dbReference>
<dbReference type="InterPro" id="IPR020845">
    <property type="entry name" value="AMP-binding_CS"/>
</dbReference>
<dbReference type="Gene3D" id="3.30.300.30">
    <property type="match status" value="2"/>
</dbReference>
<evidence type="ECO:0000313" key="6">
    <source>
        <dbReference type="Proteomes" id="UP000669179"/>
    </source>
</evidence>
<dbReference type="Proteomes" id="UP000669179">
    <property type="component" value="Unassembled WGS sequence"/>
</dbReference>
<dbReference type="InterPro" id="IPR023213">
    <property type="entry name" value="CAT-like_dom_sf"/>
</dbReference>
<dbReference type="InterPro" id="IPR036736">
    <property type="entry name" value="ACP-like_sf"/>
</dbReference>
<dbReference type="CDD" id="cd05930">
    <property type="entry name" value="A_NRPS"/>
    <property type="match status" value="1"/>
</dbReference>
<feature type="non-terminal residue" evidence="5">
    <location>
        <position position="2447"/>
    </location>
</feature>
<name>A0A939PIZ0_9ACTN</name>
<dbReference type="Gene3D" id="3.30.559.10">
    <property type="entry name" value="Chloramphenicol acetyltransferase-like domain"/>
    <property type="match status" value="3"/>
</dbReference>
<comment type="cofactor">
    <cofactor evidence="1">
        <name>pantetheine 4'-phosphate</name>
        <dbReference type="ChEBI" id="CHEBI:47942"/>
    </cofactor>
</comment>
<dbReference type="FunFam" id="2.30.38.10:FF:000001">
    <property type="entry name" value="Non-ribosomal peptide synthetase PvdI"/>
    <property type="match status" value="1"/>
</dbReference>
<evidence type="ECO:0000259" key="4">
    <source>
        <dbReference type="PROSITE" id="PS50075"/>
    </source>
</evidence>
<feature type="domain" description="Carrier" evidence="4">
    <location>
        <begin position="989"/>
        <end position="1063"/>
    </location>
</feature>
<dbReference type="EMBL" id="JAGEOJ010000020">
    <property type="protein sequence ID" value="MBO2453275.1"/>
    <property type="molecule type" value="Genomic_DNA"/>
</dbReference>
<dbReference type="SUPFAM" id="SSF47336">
    <property type="entry name" value="ACP-like"/>
    <property type="match status" value="2"/>
</dbReference>
<evidence type="ECO:0000256" key="2">
    <source>
        <dbReference type="ARBA" id="ARBA00022450"/>
    </source>
</evidence>
<dbReference type="GO" id="GO:0008610">
    <property type="term" value="P:lipid biosynthetic process"/>
    <property type="evidence" value="ECO:0007669"/>
    <property type="project" value="UniProtKB-ARBA"/>
</dbReference>
<dbReference type="GO" id="GO:0044550">
    <property type="term" value="P:secondary metabolite biosynthetic process"/>
    <property type="evidence" value="ECO:0007669"/>
    <property type="project" value="UniProtKB-ARBA"/>
</dbReference>
<dbReference type="SUPFAM" id="SSF52777">
    <property type="entry name" value="CoA-dependent acyltransferases"/>
    <property type="match status" value="6"/>
</dbReference>
<dbReference type="Gene3D" id="2.30.38.10">
    <property type="entry name" value="Luciferase, Domain 3"/>
    <property type="match status" value="2"/>
</dbReference>
<dbReference type="Pfam" id="PF13193">
    <property type="entry name" value="AMP-binding_C"/>
    <property type="match status" value="2"/>
</dbReference>
<dbReference type="InterPro" id="IPR009081">
    <property type="entry name" value="PP-bd_ACP"/>
</dbReference>
<evidence type="ECO:0000256" key="3">
    <source>
        <dbReference type="ARBA" id="ARBA00022553"/>
    </source>
</evidence>
<dbReference type="GO" id="GO:0003824">
    <property type="term" value="F:catalytic activity"/>
    <property type="evidence" value="ECO:0007669"/>
    <property type="project" value="InterPro"/>
</dbReference>
<dbReference type="PANTHER" id="PTHR45527:SF1">
    <property type="entry name" value="FATTY ACID SYNTHASE"/>
    <property type="match status" value="1"/>
</dbReference>
<dbReference type="Gene3D" id="3.40.50.980">
    <property type="match status" value="4"/>
</dbReference>
<dbReference type="InterPro" id="IPR000873">
    <property type="entry name" value="AMP-dep_synth/lig_dom"/>
</dbReference>
<dbReference type="NCBIfam" id="TIGR01733">
    <property type="entry name" value="AA-adenyl-dom"/>
    <property type="match status" value="2"/>
</dbReference>
<dbReference type="GO" id="GO:0005737">
    <property type="term" value="C:cytoplasm"/>
    <property type="evidence" value="ECO:0007669"/>
    <property type="project" value="TreeGrafter"/>
</dbReference>
<dbReference type="Pfam" id="PF00668">
    <property type="entry name" value="Condensation"/>
    <property type="match status" value="3"/>
</dbReference>
<comment type="caution">
    <text evidence="5">The sequence shown here is derived from an EMBL/GenBank/DDBJ whole genome shotgun (WGS) entry which is preliminary data.</text>
</comment>
<dbReference type="Pfam" id="PF00501">
    <property type="entry name" value="AMP-binding"/>
    <property type="match status" value="2"/>
</dbReference>
<dbReference type="GO" id="GO:0043041">
    <property type="term" value="P:amino acid activation for nonribosomal peptide biosynthetic process"/>
    <property type="evidence" value="ECO:0007669"/>
    <property type="project" value="TreeGrafter"/>
</dbReference>
<evidence type="ECO:0000313" key="5">
    <source>
        <dbReference type="EMBL" id="MBO2453275.1"/>
    </source>
</evidence>
<dbReference type="SMART" id="SM00823">
    <property type="entry name" value="PKS_PP"/>
    <property type="match status" value="2"/>
</dbReference>
<dbReference type="Pfam" id="PF00550">
    <property type="entry name" value="PP-binding"/>
    <property type="match status" value="2"/>
</dbReference>
<dbReference type="CDD" id="cd19540">
    <property type="entry name" value="LCL_NRPS-like"/>
    <property type="match status" value="1"/>
</dbReference>
<dbReference type="PANTHER" id="PTHR45527">
    <property type="entry name" value="NONRIBOSOMAL PEPTIDE SYNTHETASE"/>
    <property type="match status" value="1"/>
</dbReference>
<dbReference type="Gene3D" id="3.30.559.30">
    <property type="entry name" value="Nonribosomal peptide synthetase, condensation domain"/>
    <property type="match status" value="3"/>
</dbReference>
<dbReference type="SUPFAM" id="SSF56801">
    <property type="entry name" value="Acetyl-CoA synthetase-like"/>
    <property type="match status" value="2"/>
</dbReference>
<dbReference type="InterPro" id="IPR045851">
    <property type="entry name" value="AMP-bd_C_sf"/>
</dbReference>
<keyword evidence="2" id="KW-0596">Phosphopantetheine</keyword>
<dbReference type="PROSITE" id="PS50075">
    <property type="entry name" value="CARRIER"/>
    <property type="match status" value="2"/>
</dbReference>
<dbReference type="RefSeq" id="WP_208261306.1">
    <property type="nucleotide sequence ID" value="NZ_JAGEOJ010000020.1"/>
</dbReference>
<reference evidence="5" key="1">
    <citation type="submission" date="2021-03" db="EMBL/GenBank/DDBJ databases">
        <authorList>
            <person name="Kanchanasin P."/>
            <person name="Saeng-In P."/>
            <person name="Phongsopitanun W."/>
            <person name="Yuki M."/>
            <person name="Kudo T."/>
            <person name="Ohkuma M."/>
            <person name="Tanasupawat S."/>
        </authorList>
    </citation>
    <scope>NUCLEOTIDE SEQUENCE</scope>
    <source>
        <strain evidence="5">GKU 128</strain>
    </source>
</reference>
<dbReference type="CDD" id="cd19544">
    <property type="entry name" value="E-C_NRPS"/>
    <property type="match status" value="1"/>
</dbReference>
<dbReference type="PROSITE" id="PS00012">
    <property type="entry name" value="PHOSPHOPANTETHEINE"/>
    <property type="match status" value="1"/>
</dbReference>
<keyword evidence="6" id="KW-1185">Reference proteome</keyword>
<gene>
    <name evidence="5" type="ORF">J4573_39700</name>
</gene>
<organism evidence="5 6">
    <name type="scientific">Actinomadura barringtoniae</name>
    <dbReference type="NCBI Taxonomy" id="1427535"/>
    <lineage>
        <taxon>Bacteria</taxon>
        <taxon>Bacillati</taxon>
        <taxon>Actinomycetota</taxon>
        <taxon>Actinomycetes</taxon>
        <taxon>Streptosporangiales</taxon>
        <taxon>Thermomonosporaceae</taxon>
        <taxon>Actinomadura</taxon>
    </lineage>
</organism>
<accession>A0A939PIZ0</accession>